<evidence type="ECO:0000313" key="1">
    <source>
        <dbReference type="EMBL" id="AZS24657.1"/>
    </source>
</evidence>
<sequence length="112" mass="12874">MEPPQKQALPSFDELVELAKHNPDAFTQLKKDICEEMILSSSNNMQDRLWAQQSHIDLVVSQCKNPVHANVMLMRELGEQMMKFRNALDGESARTQPSATIIPFVPRHSDWR</sequence>
<evidence type="ECO:0000313" key="5">
    <source>
        <dbReference type="Proteomes" id="UP000078309"/>
    </source>
</evidence>
<name>A0A191W6X6_VIBAN</name>
<reference evidence="1 6" key="2">
    <citation type="submission" date="2018-12" db="EMBL/GenBank/DDBJ databases">
        <title>Characterization and Draft Genome of Vibrio anguillarum J360 Marine Pathogen Isolated from an Outbreak in Lumpfish (Cyclopterus lumpus).</title>
        <authorList>
            <person name="Vasquez J.I."/>
            <person name="Cao T."/>
            <person name="Chakraborty S."/>
            <person name="Gnanagobal H."/>
            <person name="Wescot J."/>
            <person name="Boyce D."/>
            <person name="Santander J."/>
        </authorList>
    </citation>
    <scope>NUCLEOTIDE SEQUENCE [LARGE SCALE GENOMIC DNA]</scope>
    <source>
        <strain evidence="1 6">J360</strain>
    </source>
</reference>
<reference evidence="7 8" key="3">
    <citation type="journal article" date="2021" name="PeerJ">
        <title>Analysis of 44 Vibrio anguillarum genomes reveals high genetic diversity.</title>
        <authorList>
            <person name="Hansen M.J."/>
            <person name="Dalsgaard I."/>
        </authorList>
    </citation>
    <scope>NUCLEOTIDE SEQUENCE [LARGE SCALE GENOMIC DNA]</scope>
    <source>
        <strain evidence="3 8">040915-1/1B</strain>
        <strain evidence="2 7">17-16730-2A</strain>
    </source>
</reference>
<dbReference type="Proteomes" id="UP000256923">
    <property type="component" value="Chromosome 1"/>
</dbReference>
<protein>
    <submittedName>
        <fullName evidence="4">DUF3135 domain-containing protein</fullName>
    </submittedName>
</protein>
<accession>A0A191W6X6</accession>
<evidence type="ECO:0000313" key="2">
    <source>
        <dbReference type="EMBL" id="MBF4271940.1"/>
    </source>
</evidence>
<dbReference type="EMBL" id="RDOM01000013">
    <property type="protein sequence ID" value="MBF4271940.1"/>
    <property type="molecule type" value="Genomic_DNA"/>
</dbReference>
<evidence type="ECO:0000313" key="3">
    <source>
        <dbReference type="EMBL" id="MBF4375238.1"/>
    </source>
</evidence>
<dbReference type="STRING" id="55601.AA407_01775"/>
<evidence type="ECO:0000313" key="7">
    <source>
        <dbReference type="Proteomes" id="UP000722957"/>
    </source>
</evidence>
<proteinExistence type="predicted"/>
<dbReference type="RefSeq" id="WP_013855858.1">
    <property type="nucleotide sequence ID" value="NZ_AJYT02000216.1"/>
</dbReference>
<dbReference type="GeneID" id="83859153"/>
<accession>A0A1E5FL74</accession>
<dbReference type="EMBL" id="RDPI01000076">
    <property type="protein sequence ID" value="MBF4375238.1"/>
    <property type="molecule type" value="Genomic_DNA"/>
</dbReference>
<dbReference type="KEGG" id="vau:VANGNB10_cI2417"/>
<dbReference type="InterPro" id="IPR021482">
    <property type="entry name" value="DUF3135"/>
</dbReference>
<keyword evidence="8" id="KW-1185">Reference proteome</keyword>
<dbReference type="Proteomes" id="UP000722957">
    <property type="component" value="Unassembled WGS sequence"/>
</dbReference>
<reference evidence="4" key="4">
    <citation type="submission" date="2021-05" db="EMBL/GenBank/DDBJ databases">
        <authorList>
            <person name="Kalatzis P.G."/>
            <person name="Castillo D."/>
            <person name="D'Alvise P."/>
            <person name="Middelboe M."/>
            <person name="Gram L."/>
        </authorList>
    </citation>
    <scope>NUCLEOTIDE SEQUENCE</scope>
    <source>
        <strain evidence="4">90-11-286</strain>
    </source>
</reference>
<evidence type="ECO:0000313" key="6">
    <source>
        <dbReference type="Proteomes" id="UP000256923"/>
    </source>
</evidence>
<organism evidence="4 5">
    <name type="scientific">Vibrio anguillarum</name>
    <name type="common">Listonella anguillarum</name>
    <dbReference type="NCBI Taxonomy" id="55601"/>
    <lineage>
        <taxon>Bacteria</taxon>
        <taxon>Pseudomonadati</taxon>
        <taxon>Pseudomonadota</taxon>
        <taxon>Gammaproteobacteria</taxon>
        <taxon>Vibrionales</taxon>
        <taxon>Vibrionaceae</taxon>
        <taxon>Vibrio</taxon>
    </lineage>
</organism>
<dbReference type="OrthoDB" id="5917239at2"/>
<dbReference type="Pfam" id="PF11333">
    <property type="entry name" value="DUF3135"/>
    <property type="match status" value="1"/>
</dbReference>
<gene>
    <name evidence="1" type="ORF">DYL72_05975</name>
    <name evidence="2" type="ORF">EAY07_07735</name>
    <name evidence="3" type="ORF">EAY46_19515</name>
    <name evidence="4" type="ORF">PL14_17345</name>
</gene>
<reference evidence="4 5" key="1">
    <citation type="journal article" date="2017" name="J. Fish Dis.">
        <title>Comparative assessment of Vibrio virulence in marine fish larvae.</title>
        <authorList>
            <person name="Ronneseth A."/>
            <person name="Castillo D."/>
            <person name="D'Alvise P."/>
            <person name="Tonnesen O."/>
            <person name="Haugland G."/>
            <person name="Grotkjaer T."/>
            <person name="Engell-Sorensen K."/>
            <person name="Norremark L."/>
            <person name="Bergh O."/>
            <person name="Wergeland H.I."/>
            <person name="Gram L."/>
        </authorList>
    </citation>
    <scope>NUCLEOTIDE SEQUENCE [LARGE SCALE GENOMIC DNA]</scope>
    <source>
        <strain evidence="4 5">90-11-286</strain>
    </source>
</reference>
<dbReference type="OMA" id="MQPRLWA"/>
<dbReference type="EMBL" id="JAHGUI010000087">
    <property type="protein sequence ID" value="MBT2920439.1"/>
    <property type="molecule type" value="Genomic_DNA"/>
</dbReference>
<dbReference type="AlphaFoldDB" id="A0A191W6X6"/>
<evidence type="ECO:0000313" key="8">
    <source>
        <dbReference type="Proteomes" id="UP000726136"/>
    </source>
</evidence>
<dbReference type="EMBL" id="CP034672">
    <property type="protein sequence ID" value="AZS24657.1"/>
    <property type="molecule type" value="Genomic_DNA"/>
</dbReference>
<dbReference type="Proteomes" id="UP000726136">
    <property type="component" value="Unassembled WGS sequence"/>
</dbReference>
<evidence type="ECO:0000313" key="4">
    <source>
        <dbReference type="EMBL" id="MBT2920439.1"/>
    </source>
</evidence>
<dbReference type="Proteomes" id="UP000078309">
    <property type="component" value="Unassembled WGS sequence"/>
</dbReference>